<keyword evidence="3" id="KW-1185">Reference proteome</keyword>
<dbReference type="VEuPathDB" id="FungiDB:JI435_112710"/>
<reference evidence="3" key="1">
    <citation type="journal article" date="2021" name="BMC Genomics">
        <title>Chromosome-level genome assembly and manually-curated proteome of model necrotroph Parastagonospora nodorum Sn15 reveals a genome-wide trove of candidate effector homologs, and redundancy of virulence-related functions within an accessory chromosome.</title>
        <authorList>
            <person name="Bertazzoni S."/>
            <person name="Jones D.A.B."/>
            <person name="Phan H.T."/>
            <person name="Tan K.-C."/>
            <person name="Hane J.K."/>
        </authorList>
    </citation>
    <scope>NUCLEOTIDE SEQUENCE [LARGE SCALE GENOMIC DNA]</scope>
    <source>
        <strain evidence="3">SN15 / ATCC MYA-4574 / FGSC 10173)</strain>
    </source>
</reference>
<dbReference type="EMBL" id="CP069036">
    <property type="protein sequence ID" value="QRD02513.1"/>
    <property type="molecule type" value="Genomic_DNA"/>
</dbReference>
<accession>A0A7U2FC30</accession>
<dbReference type="Proteomes" id="UP000663193">
    <property type="component" value="Chromosome 14"/>
</dbReference>
<evidence type="ECO:0008006" key="4">
    <source>
        <dbReference type="Google" id="ProtNLM"/>
    </source>
</evidence>
<proteinExistence type="predicted"/>
<organism evidence="2 3">
    <name type="scientific">Phaeosphaeria nodorum (strain SN15 / ATCC MYA-4574 / FGSC 10173)</name>
    <name type="common">Glume blotch fungus</name>
    <name type="synonym">Parastagonospora nodorum</name>
    <dbReference type="NCBI Taxonomy" id="321614"/>
    <lineage>
        <taxon>Eukaryota</taxon>
        <taxon>Fungi</taxon>
        <taxon>Dikarya</taxon>
        <taxon>Ascomycota</taxon>
        <taxon>Pezizomycotina</taxon>
        <taxon>Dothideomycetes</taxon>
        <taxon>Pleosporomycetidae</taxon>
        <taxon>Pleosporales</taxon>
        <taxon>Pleosporineae</taxon>
        <taxon>Phaeosphaeriaceae</taxon>
        <taxon>Parastagonospora</taxon>
    </lineage>
</organism>
<evidence type="ECO:0000256" key="1">
    <source>
        <dbReference type="SAM" id="MobiDB-lite"/>
    </source>
</evidence>
<feature type="compositionally biased region" description="Polar residues" evidence="1">
    <location>
        <begin position="263"/>
        <end position="284"/>
    </location>
</feature>
<evidence type="ECO:0000313" key="2">
    <source>
        <dbReference type="EMBL" id="QRD02513.1"/>
    </source>
</evidence>
<name>A0A7U2FC30_PHANO</name>
<dbReference type="OrthoDB" id="3791493at2759"/>
<feature type="region of interest" description="Disordered" evidence="1">
    <location>
        <begin position="257"/>
        <end position="300"/>
    </location>
</feature>
<evidence type="ECO:0000313" key="3">
    <source>
        <dbReference type="Proteomes" id="UP000663193"/>
    </source>
</evidence>
<protein>
    <recommendedName>
        <fullName evidence="4">Retrotransposon Copia-like N-terminal domain-containing protein</fullName>
    </recommendedName>
</protein>
<dbReference type="Pfam" id="PF14223">
    <property type="entry name" value="Retrotran_gag_2"/>
    <property type="match status" value="1"/>
</dbReference>
<gene>
    <name evidence="2" type="ORF">JI435_112710</name>
</gene>
<sequence length="402" mass="44601">MATNTASSIGITARLATDGKNWKDWVKQLVNYAAADGAVDVLDGAARPDFDPTLNKYRITALQRTTAHPAGTSETIIQADFDRVGKLKKAIAPFNSEARHLLKEDKLALDQWVARDARLQNTILSSIANTLASQVRTCPTAHDMYKALKKLNSNGDHANAALAWIALIDLCAESQPSVRSYIGKFRETINDITVQGISPRWKKPSAVSMATSSERDVEDLLIIHFLHGLDRVLPQWEVEPAKTFISVAKSAEEKRVLSRLKSRSNNDATPSAPSLPTRNRNNNNHPKRTPQPVGHCDHCKKEHPGPNDLCWKAHPELVPDDVKKKRAETAAKKATDTAATRTNVTVASNNNNDDDDPYEAHSYVTVASFVSPDLLKKAITNHDYRKRYCYDTAANRHVFNDR</sequence>
<dbReference type="AlphaFoldDB" id="A0A7U2FC30"/>